<dbReference type="EMBL" id="FQUP01000003">
    <property type="protein sequence ID" value="SHG00167.1"/>
    <property type="molecule type" value="Genomic_DNA"/>
</dbReference>
<name>A0A1M5G8T7_9HYPH</name>
<dbReference type="Gene3D" id="2.60.40.1880">
    <property type="entry name" value="Invasion associated locus B (IalB) protein"/>
    <property type="match status" value="1"/>
</dbReference>
<protein>
    <submittedName>
        <fullName evidence="3">Invasion protein IalB, involved in pathogenesis</fullName>
    </submittedName>
</protein>
<feature type="region of interest" description="Disordered" evidence="1">
    <location>
        <begin position="32"/>
        <end position="53"/>
    </location>
</feature>
<dbReference type="InterPro" id="IPR038696">
    <property type="entry name" value="IalB_sf"/>
</dbReference>
<proteinExistence type="predicted"/>
<dbReference type="Proteomes" id="UP000184485">
    <property type="component" value="Unassembled WGS sequence"/>
</dbReference>
<dbReference type="RefSeq" id="WP_073054830.1">
    <property type="nucleotide sequence ID" value="NZ_FQUP01000003.1"/>
</dbReference>
<dbReference type="STRING" id="1122133.SAMN02745157_3323"/>
<dbReference type="AlphaFoldDB" id="A0A1M5G8T7"/>
<dbReference type="OrthoDB" id="7375326at2"/>
<evidence type="ECO:0000313" key="3">
    <source>
        <dbReference type="EMBL" id="SHG00167.1"/>
    </source>
</evidence>
<keyword evidence="4" id="KW-1185">Reference proteome</keyword>
<evidence type="ECO:0000256" key="1">
    <source>
        <dbReference type="SAM" id="MobiDB-lite"/>
    </source>
</evidence>
<feature type="signal peptide" evidence="2">
    <location>
        <begin position="1"/>
        <end position="31"/>
    </location>
</feature>
<feature type="chain" id="PRO_5012160561" evidence="2">
    <location>
        <begin position="32"/>
        <end position="193"/>
    </location>
</feature>
<evidence type="ECO:0000256" key="2">
    <source>
        <dbReference type="SAM" id="SignalP"/>
    </source>
</evidence>
<gene>
    <name evidence="3" type="ORF">SAMN02745157_3323</name>
</gene>
<accession>A0A1M5G8T7</accession>
<dbReference type="InterPro" id="IPR010642">
    <property type="entry name" value="Invasion_prot_B"/>
</dbReference>
<keyword evidence="2" id="KW-0732">Signal</keyword>
<organism evidence="3 4">
    <name type="scientific">Kaistia soli DSM 19436</name>
    <dbReference type="NCBI Taxonomy" id="1122133"/>
    <lineage>
        <taxon>Bacteria</taxon>
        <taxon>Pseudomonadati</taxon>
        <taxon>Pseudomonadota</taxon>
        <taxon>Alphaproteobacteria</taxon>
        <taxon>Hyphomicrobiales</taxon>
        <taxon>Kaistiaceae</taxon>
        <taxon>Kaistia</taxon>
    </lineage>
</organism>
<reference evidence="3 4" key="1">
    <citation type="submission" date="2016-11" db="EMBL/GenBank/DDBJ databases">
        <authorList>
            <person name="Jaros S."/>
            <person name="Januszkiewicz K."/>
            <person name="Wedrychowicz H."/>
        </authorList>
    </citation>
    <scope>NUCLEOTIDE SEQUENCE [LARGE SCALE GENOMIC DNA]</scope>
    <source>
        <strain evidence="3 4">DSM 19436</strain>
    </source>
</reference>
<sequence>MQRALGSARPAARAGLAIGIFAGLMMSQALAQTPAPKPAPSTPKPAASAPQRTETVVYDNWTVTCHDSLSKDAKRTCAANLRVINNKTQQNLLVWEIGNDATGKPIFALRVPLGVLTRPGIVLTVGAGKPRKFDYVLCDPQGCEAAGPFDNALSKELGAAAEATVTFVATTGQPIALKVPLKGIAEAVPALRD</sequence>
<evidence type="ECO:0000313" key="4">
    <source>
        <dbReference type="Proteomes" id="UP000184485"/>
    </source>
</evidence>
<dbReference type="Pfam" id="PF06776">
    <property type="entry name" value="IalB"/>
    <property type="match status" value="1"/>
</dbReference>